<dbReference type="Proteomes" id="UP000299102">
    <property type="component" value="Unassembled WGS sequence"/>
</dbReference>
<proteinExistence type="predicted"/>
<reference evidence="2 3" key="1">
    <citation type="journal article" date="2019" name="Commun. Biol.">
        <title>The bagworm genome reveals a unique fibroin gene that provides high tensile strength.</title>
        <authorList>
            <person name="Kono N."/>
            <person name="Nakamura H."/>
            <person name="Ohtoshi R."/>
            <person name="Tomita M."/>
            <person name="Numata K."/>
            <person name="Arakawa K."/>
        </authorList>
    </citation>
    <scope>NUCLEOTIDE SEQUENCE [LARGE SCALE GENOMIC DNA]</scope>
</reference>
<name>A0A4C1Y1P8_EUMVA</name>
<gene>
    <name evidence="2" type="ORF">EVAR_52638_1</name>
</gene>
<protein>
    <submittedName>
        <fullName evidence="2">Uncharacterized protein</fullName>
    </submittedName>
</protein>
<organism evidence="2 3">
    <name type="scientific">Eumeta variegata</name>
    <name type="common">Bagworm moth</name>
    <name type="synonym">Eumeta japonica</name>
    <dbReference type="NCBI Taxonomy" id="151549"/>
    <lineage>
        <taxon>Eukaryota</taxon>
        <taxon>Metazoa</taxon>
        <taxon>Ecdysozoa</taxon>
        <taxon>Arthropoda</taxon>
        <taxon>Hexapoda</taxon>
        <taxon>Insecta</taxon>
        <taxon>Pterygota</taxon>
        <taxon>Neoptera</taxon>
        <taxon>Endopterygota</taxon>
        <taxon>Lepidoptera</taxon>
        <taxon>Glossata</taxon>
        <taxon>Ditrysia</taxon>
        <taxon>Tineoidea</taxon>
        <taxon>Psychidae</taxon>
        <taxon>Oiketicinae</taxon>
        <taxon>Eumeta</taxon>
    </lineage>
</organism>
<feature type="region of interest" description="Disordered" evidence="1">
    <location>
        <begin position="1"/>
        <end position="22"/>
    </location>
</feature>
<evidence type="ECO:0000313" key="2">
    <source>
        <dbReference type="EMBL" id="GBP68477.1"/>
    </source>
</evidence>
<evidence type="ECO:0000256" key="1">
    <source>
        <dbReference type="SAM" id="MobiDB-lite"/>
    </source>
</evidence>
<comment type="caution">
    <text evidence="2">The sequence shown here is derived from an EMBL/GenBank/DDBJ whole genome shotgun (WGS) entry which is preliminary data.</text>
</comment>
<sequence>MSPLCPVAETRPTPGDCGGRGGGGRGRLLGCLFIQKSWRFLDDRVHYGRVTPDELRLFVFFREDASDGTGAISCLVV</sequence>
<keyword evidence="3" id="KW-1185">Reference proteome</keyword>
<dbReference type="AlphaFoldDB" id="A0A4C1Y1P8"/>
<dbReference type="EMBL" id="BGZK01001012">
    <property type="protein sequence ID" value="GBP68477.1"/>
    <property type="molecule type" value="Genomic_DNA"/>
</dbReference>
<accession>A0A4C1Y1P8</accession>
<evidence type="ECO:0000313" key="3">
    <source>
        <dbReference type="Proteomes" id="UP000299102"/>
    </source>
</evidence>